<dbReference type="GO" id="GO:0003677">
    <property type="term" value="F:DNA binding"/>
    <property type="evidence" value="ECO:0007669"/>
    <property type="project" value="InterPro"/>
</dbReference>
<reference evidence="2" key="1">
    <citation type="submission" date="2006-06" db="EMBL/GenBank/DDBJ databases">
        <title>Complete sequence of chromosome of Chelativorans sp. BNC1.</title>
        <authorList>
            <consortium name="US DOE Joint Genome Institute"/>
            <person name="Copeland A."/>
            <person name="Lucas S."/>
            <person name="Lapidus A."/>
            <person name="Barry K."/>
            <person name="Detter J.C."/>
            <person name="Glavina del Rio T."/>
            <person name="Hammon N."/>
            <person name="Israni S."/>
            <person name="Dalin E."/>
            <person name="Tice H."/>
            <person name="Pitluck S."/>
            <person name="Chertkov O."/>
            <person name="Brettin T."/>
            <person name="Bruce D."/>
            <person name="Han C."/>
            <person name="Tapia R."/>
            <person name="Gilna P."/>
            <person name="Schmutz J."/>
            <person name="Larimer F."/>
            <person name="Land M."/>
            <person name="Hauser L."/>
            <person name="Kyrpides N."/>
            <person name="Mikhailova N."/>
            <person name="Richardson P."/>
        </authorList>
    </citation>
    <scope>NUCLEOTIDE SEQUENCE</scope>
    <source>
        <strain evidence="2">BNC1</strain>
    </source>
</reference>
<gene>
    <name evidence="2" type="ordered locus">Meso_3054</name>
</gene>
<dbReference type="InterPro" id="IPR036388">
    <property type="entry name" value="WH-like_DNA-bd_sf"/>
</dbReference>
<dbReference type="InterPro" id="IPR000792">
    <property type="entry name" value="Tscrpt_reg_LuxR_C"/>
</dbReference>
<proteinExistence type="predicted"/>
<accession>Q11DU9</accession>
<dbReference type="AlphaFoldDB" id="Q11DU9"/>
<dbReference type="eggNOG" id="COG2771">
    <property type="taxonomic scope" value="Bacteria"/>
</dbReference>
<dbReference type="Gene3D" id="1.10.10.10">
    <property type="entry name" value="Winged helix-like DNA-binding domain superfamily/Winged helix DNA-binding domain"/>
    <property type="match status" value="1"/>
</dbReference>
<sequence>MEERIEKAVNGCYEAVIAPETWPDALHKLSRAVDAACTMFYPKDADKAALEKVPASHDYTDFLDHYIKHRWYEGHYRGERGWPLLSRGCVVIEHDLATDEERRRLRHYNELYLPFDFYGFAAVGYRVEGRIWAVSMLRYGSQGHFTRDDAVRLSGLKPHFARMTALSEKLAMRQASTGLDVLDRIGCPALLLDWRGAVARANTRAEALLGPDLAIRGGKLAAADRSSNNDLQALIRSLLARDVSLSTCLPGSALVRRLGKRPLLFEALPVAGLFADVFHRSRALLLVTDLDRQPLPDEVRLRLAFGLTPAESRLAVALAAGEGLKRAADSLGVSYETARAQLKSVFDKTDTRRQAELAALLGRAGSRV</sequence>
<dbReference type="OrthoDB" id="7444822at2"/>
<protein>
    <submittedName>
        <fullName evidence="2">Transcriptional regulator, LuxR family</fullName>
    </submittedName>
</protein>
<dbReference type="GO" id="GO:0006355">
    <property type="term" value="P:regulation of DNA-templated transcription"/>
    <property type="evidence" value="ECO:0007669"/>
    <property type="project" value="InterPro"/>
</dbReference>
<name>Q11DU9_CHESB</name>
<organism evidence="2">
    <name type="scientific">Chelativorans sp. (strain BNC1)</name>
    <dbReference type="NCBI Taxonomy" id="266779"/>
    <lineage>
        <taxon>Bacteria</taxon>
        <taxon>Pseudomonadati</taxon>
        <taxon>Pseudomonadota</taxon>
        <taxon>Alphaproteobacteria</taxon>
        <taxon>Hyphomicrobiales</taxon>
        <taxon>Phyllobacteriaceae</taxon>
        <taxon>Chelativorans</taxon>
    </lineage>
</organism>
<dbReference type="EMBL" id="CP000390">
    <property type="protein sequence ID" value="ABG64426.1"/>
    <property type="molecule type" value="Genomic_DNA"/>
</dbReference>
<feature type="domain" description="HTH luxR-type" evidence="1">
    <location>
        <begin position="304"/>
        <end position="361"/>
    </location>
</feature>
<dbReference type="STRING" id="266779.Meso_3054"/>
<dbReference type="KEGG" id="mes:Meso_3054"/>
<dbReference type="SUPFAM" id="SSF46894">
    <property type="entry name" value="C-terminal effector domain of the bipartite response regulators"/>
    <property type="match status" value="1"/>
</dbReference>
<dbReference type="InterPro" id="IPR016032">
    <property type="entry name" value="Sig_transdc_resp-reg_C-effctor"/>
</dbReference>
<evidence type="ECO:0000259" key="1">
    <source>
        <dbReference type="SMART" id="SM00421"/>
    </source>
</evidence>
<dbReference type="SMART" id="SM00421">
    <property type="entry name" value="HTH_LUXR"/>
    <property type="match status" value="1"/>
</dbReference>
<evidence type="ECO:0000313" key="2">
    <source>
        <dbReference type="EMBL" id="ABG64426.1"/>
    </source>
</evidence>
<dbReference type="HOGENOM" id="CLU_037939_0_0_5"/>